<dbReference type="EMBL" id="BAQP01000214">
    <property type="protein sequence ID" value="GBQ27608.1"/>
    <property type="molecule type" value="Genomic_DNA"/>
</dbReference>
<organism evidence="1 2">
    <name type="scientific">Gluconacetobacter sacchari DSM 12717</name>
    <dbReference type="NCBI Taxonomy" id="1307940"/>
    <lineage>
        <taxon>Bacteria</taxon>
        <taxon>Pseudomonadati</taxon>
        <taxon>Pseudomonadota</taxon>
        <taxon>Alphaproteobacteria</taxon>
        <taxon>Acetobacterales</taxon>
        <taxon>Acetobacteraceae</taxon>
        <taxon>Gluconacetobacter</taxon>
    </lineage>
</organism>
<dbReference type="Proteomes" id="UP001060895">
    <property type="component" value="Unassembled WGS sequence"/>
</dbReference>
<proteinExistence type="predicted"/>
<dbReference type="RefSeq" id="WP_182997518.1">
    <property type="nucleotide sequence ID" value="NZ_BAQP01000214.1"/>
</dbReference>
<accession>A0ABQ0P9B7</accession>
<gene>
    <name evidence="1" type="ORF">AA12717_2724</name>
</gene>
<reference evidence="1" key="1">
    <citation type="submission" date="2013-04" db="EMBL/GenBank/DDBJ databases">
        <title>The genome sequencing project of 58 acetic acid bacteria.</title>
        <authorList>
            <person name="Okamoto-Kainuma A."/>
            <person name="Ishikawa M."/>
            <person name="Umino S."/>
            <person name="Koizumi Y."/>
            <person name="Shiwa Y."/>
            <person name="Yoshikawa H."/>
            <person name="Matsutani M."/>
            <person name="Matsushita K."/>
        </authorList>
    </citation>
    <scope>NUCLEOTIDE SEQUENCE</scope>
    <source>
        <strain evidence="1">DSM 12717</strain>
    </source>
</reference>
<comment type="caution">
    <text evidence="1">The sequence shown here is derived from an EMBL/GenBank/DDBJ whole genome shotgun (WGS) entry which is preliminary data.</text>
</comment>
<evidence type="ECO:0000313" key="1">
    <source>
        <dbReference type="EMBL" id="GBQ27608.1"/>
    </source>
</evidence>
<keyword evidence="2" id="KW-1185">Reference proteome</keyword>
<name>A0ABQ0P9B7_9PROT</name>
<sequence>MVTTPNPALSRFGMAALAPESRVICTPWSRMVRGLSLGQYPVDYNEPLASVVHQARDVLLRKISRPEGYLRFALLLADLAVQSCRPGARVDRAGLKASATGLMDALRAERNPYYAVVGGGILFDAFAKLRLDITLLVNAERDFAEEMLATVDRIQPDQIKDENAGNHGEYEKLFAYTSLFLGMGQAGLQGKLTAGRRNRVREALDLIQTVPSPFFKGRGCSMLFSVLSAIGLDGMIFDDGHDFMKDVLDYVDQDDEISFPLRFPQPISPAYVKIYPRVTMLNAIAVSGRTSYATMGHDRLAELKPLWADLEPPEKMHQGLYYLIALHNLGKMSEEIGGEGAIVDELVRYLDVVDPGANFFLNGLSHAYIVETAMVTGRLDAISGPAIDRIADCFAHMDATPLDRVSRAYPFAYDLNALGEVGEAGKLFEPRPAYGGTSAFSWLVDQFSSDGQVEGSRILMLGNALIGLGLRLRGVENDSTEMFDRFAERVGWGDRCFTSGESRVRVA</sequence>
<evidence type="ECO:0000313" key="2">
    <source>
        <dbReference type="Proteomes" id="UP001060895"/>
    </source>
</evidence>
<protein>
    <submittedName>
        <fullName evidence="1">Uncharacterized protein</fullName>
    </submittedName>
</protein>